<dbReference type="eggNOG" id="COG2202">
    <property type="taxonomic scope" value="Bacteria"/>
</dbReference>
<dbReference type="STRING" id="754436.JCM19237_6482"/>
<comment type="caution">
    <text evidence="1">The sequence shown here is derived from an EMBL/GenBank/DDBJ whole genome shotgun (WGS) entry which is preliminary data.</text>
</comment>
<name>A0A090QMY0_9GAMM</name>
<evidence type="ECO:0000313" key="1">
    <source>
        <dbReference type="EMBL" id="GAL03588.1"/>
    </source>
</evidence>
<keyword evidence="1" id="KW-0418">Kinase</keyword>
<dbReference type="GO" id="GO:0016301">
    <property type="term" value="F:kinase activity"/>
    <property type="evidence" value="ECO:0007669"/>
    <property type="project" value="UniProtKB-KW"/>
</dbReference>
<dbReference type="Proteomes" id="UP000029227">
    <property type="component" value="Unassembled WGS sequence"/>
</dbReference>
<protein>
    <submittedName>
        <fullName evidence="1">Signal transduction histidine kinase</fullName>
    </submittedName>
</protein>
<organism evidence="1 2">
    <name type="scientific">Photobacterium aphoticum</name>
    <dbReference type="NCBI Taxonomy" id="754436"/>
    <lineage>
        <taxon>Bacteria</taxon>
        <taxon>Pseudomonadati</taxon>
        <taxon>Pseudomonadota</taxon>
        <taxon>Gammaproteobacteria</taxon>
        <taxon>Vibrionales</taxon>
        <taxon>Vibrionaceae</taxon>
        <taxon>Photobacterium</taxon>
    </lineage>
</organism>
<proteinExistence type="predicted"/>
<dbReference type="EMBL" id="BBMN01000002">
    <property type="protein sequence ID" value="GAL03588.1"/>
    <property type="molecule type" value="Genomic_DNA"/>
</dbReference>
<accession>A0A090QMY0</accession>
<reference evidence="1 2" key="1">
    <citation type="journal article" date="2014" name="Genome Announc.">
        <title>Draft Genome Sequences of Two Vibrionaceae Species, Vibrio ponticus C121 and Photobacterium aphoticum C119, Isolated as Coral Reef Microbiota.</title>
        <authorList>
            <person name="Al-saari N."/>
            <person name="Meirelles P.M."/>
            <person name="Mino S."/>
            <person name="Suda W."/>
            <person name="Oshima K."/>
            <person name="Hattori M."/>
            <person name="Ohkuma M."/>
            <person name="Thompson F.L."/>
            <person name="Gomez-Gil B."/>
            <person name="Sawabe T."/>
            <person name="Sawabe T."/>
        </authorList>
    </citation>
    <scope>NUCLEOTIDE SEQUENCE [LARGE SCALE GENOMIC DNA]</scope>
    <source>
        <strain evidence="1 2">JCM 19237</strain>
    </source>
</reference>
<dbReference type="AlphaFoldDB" id="A0A090QMY0"/>
<evidence type="ECO:0000313" key="2">
    <source>
        <dbReference type="Proteomes" id="UP000029227"/>
    </source>
</evidence>
<gene>
    <name evidence="1" type="ORF">JCM19237_6482</name>
</gene>
<keyword evidence="1" id="KW-0808">Transferase</keyword>
<sequence length="134" mass="15090">MANYESEKLQETLLDLMRTKERENQLREENTAILAGMAAMAGANNKRQVFNGLLSVLRKYIGFEHALVLTREDETAPLQELVTTCRFLNPAFGPLVIPLFVPCMAKVLRCSIPNRFTNSNLCHLNSSNIVALCY</sequence>